<dbReference type="Proteomes" id="UP000180194">
    <property type="component" value="Unassembled WGS sequence"/>
</dbReference>
<reference evidence="1 2" key="1">
    <citation type="submission" date="2016-07" db="EMBL/GenBank/DDBJ databases">
        <title>Bacillus oceanisediminis whole genome.</title>
        <authorList>
            <person name="Pal Y."/>
            <person name="Verma A."/>
            <person name="Mual P."/>
            <person name="Srinivasan K."/>
        </authorList>
    </citation>
    <scope>NUCLEOTIDE SEQUENCE [LARGE SCALE GENOMIC DNA]</scope>
    <source>
        <strain evidence="1 2">Bhandara28</strain>
    </source>
</reference>
<evidence type="ECO:0000313" key="1">
    <source>
        <dbReference type="EMBL" id="OHX44562.1"/>
    </source>
</evidence>
<comment type="caution">
    <text evidence="1">The sequence shown here is derived from an EMBL/GenBank/DDBJ whole genome shotgun (WGS) entry which is preliminary data.</text>
</comment>
<name>A0ABX3CN48_9BACI</name>
<protein>
    <submittedName>
        <fullName evidence="1">Uncharacterized protein</fullName>
    </submittedName>
</protein>
<sequence>MAKEYMKISIQAIERIFEAELHFAVVDNKEIVAASYVGVPEATTAITAGIIENRQVRVDTLLFNRSADAFRRLERKIGYGDVAHGMVFNSLASIDGINNVLQGDDNNKGYIISMNGNIKEDVSNHVIERFGLPMEFQDKYSGLLGFMYQELEVIQNPQFKELYPNLRAVRFDGTEQEVLEIVESALGNGMLIIPKSEVEGIFNPEWSMKEYMINNAQPMNKLLAEMKPLHTMQEKLEPAIATMDRIPFPAQAHVIQGLVNGFGEVNSVWTAANMG</sequence>
<keyword evidence="2" id="KW-1185">Reference proteome</keyword>
<accession>A0ABX3CN48</accession>
<proteinExistence type="predicted"/>
<organism evidence="1 2">
    <name type="scientific">Cytobacillus oceanisediminis</name>
    <dbReference type="NCBI Taxonomy" id="665099"/>
    <lineage>
        <taxon>Bacteria</taxon>
        <taxon>Bacillati</taxon>
        <taxon>Bacillota</taxon>
        <taxon>Bacilli</taxon>
        <taxon>Bacillales</taxon>
        <taxon>Bacillaceae</taxon>
        <taxon>Cytobacillus</taxon>
    </lineage>
</organism>
<evidence type="ECO:0000313" key="2">
    <source>
        <dbReference type="Proteomes" id="UP000180194"/>
    </source>
</evidence>
<dbReference type="EMBL" id="MBRJ01000041">
    <property type="protein sequence ID" value="OHX44562.1"/>
    <property type="molecule type" value="Genomic_DNA"/>
</dbReference>
<gene>
    <name evidence="1" type="ORF">BBV17_25390</name>
</gene>